<dbReference type="HOGENOM" id="CLU_1870747_0_0_2"/>
<evidence type="ECO:0000256" key="2">
    <source>
        <dbReference type="ARBA" id="ARBA00022692"/>
    </source>
</evidence>
<name>F8AKJ5_METOI</name>
<dbReference type="EMBL" id="CP002792">
    <property type="protein sequence ID" value="AEH07528.1"/>
    <property type="molecule type" value="Genomic_DNA"/>
</dbReference>
<accession>F8AKJ5</accession>
<dbReference type="GO" id="GO:0016020">
    <property type="term" value="C:membrane"/>
    <property type="evidence" value="ECO:0007669"/>
    <property type="project" value="UniProtKB-SubCell"/>
</dbReference>
<dbReference type="KEGG" id="mok:Metok_1565"/>
<keyword evidence="3 5" id="KW-1133">Transmembrane helix</keyword>
<dbReference type="InterPro" id="IPR000620">
    <property type="entry name" value="EamA_dom"/>
</dbReference>
<dbReference type="STRING" id="647113.Metok_1565"/>
<dbReference type="Gene3D" id="1.10.3730.20">
    <property type="match status" value="1"/>
</dbReference>
<evidence type="ECO:0000313" key="7">
    <source>
        <dbReference type="EMBL" id="AEH07528.1"/>
    </source>
</evidence>
<gene>
    <name evidence="7" type="ordered locus">Metok_1565</name>
</gene>
<feature type="domain" description="EamA" evidence="6">
    <location>
        <begin position="8"/>
        <end position="138"/>
    </location>
</feature>
<organism evidence="7 8">
    <name type="scientific">Methanothermococcus okinawensis (strain DSM 14208 / JCM 11175 / IH1)</name>
    <dbReference type="NCBI Taxonomy" id="647113"/>
    <lineage>
        <taxon>Archaea</taxon>
        <taxon>Methanobacteriati</taxon>
        <taxon>Methanobacteriota</taxon>
        <taxon>Methanomada group</taxon>
        <taxon>Methanococci</taxon>
        <taxon>Methanococcales</taxon>
        <taxon>Methanococcaceae</taxon>
        <taxon>Methanothermococcus</taxon>
    </lineage>
</organism>
<keyword evidence="2 5" id="KW-0812">Transmembrane</keyword>
<dbReference type="InterPro" id="IPR037185">
    <property type="entry name" value="EmrE-like"/>
</dbReference>
<evidence type="ECO:0000259" key="6">
    <source>
        <dbReference type="Pfam" id="PF00892"/>
    </source>
</evidence>
<dbReference type="PANTHER" id="PTHR32322:SF2">
    <property type="entry name" value="EAMA DOMAIN-CONTAINING PROTEIN"/>
    <property type="match status" value="1"/>
</dbReference>
<evidence type="ECO:0000256" key="1">
    <source>
        <dbReference type="ARBA" id="ARBA00004141"/>
    </source>
</evidence>
<evidence type="ECO:0000256" key="5">
    <source>
        <dbReference type="SAM" id="Phobius"/>
    </source>
</evidence>
<evidence type="ECO:0000256" key="3">
    <source>
        <dbReference type="ARBA" id="ARBA00022989"/>
    </source>
</evidence>
<dbReference type="SUPFAM" id="SSF103481">
    <property type="entry name" value="Multidrug resistance efflux transporter EmrE"/>
    <property type="match status" value="1"/>
</dbReference>
<feature type="transmembrane region" description="Helical" evidence="5">
    <location>
        <begin position="7"/>
        <end position="28"/>
    </location>
</feature>
<sequence>MVVNINEIIAGLIVAFLYGVGTFFAKIVSEKDPFLQWIIVNIVGIVLCVVIILKDPQKIYQLHGKILLYGVISAVMVVVGSLLLYYALHKGRASIVVPLSSIGPAITTILAVVFLKEHLSHFQIFGIVLIIVGIILISLNN</sequence>
<reference evidence="7" key="1">
    <citation type="submission" date="2011-05" db="EMBL/GenBank/DDBJ databases">
        <title>Complete sequence of chromosome of Methanothermococcus okinawensis IH1.</title>
        <authorList>
            <consortium name="US DOE Joint Genome Institute"/>
            <person name="Lucas S."/>
            <person name="Han J."/>
            <person name="Lapidus A."/>
            <person name="Cheng J.-F."/>
            <person name="Goodwin L."/>
            <person name="Pitluck S."/>
            <person name="Peters L."/>
            <person name="Mikhailova N."/>
            <person name="Held B."/>
            <person name="Han C."/>
            <person name="Tapia R."/>
            <person name="Land M."/>
            <person name="Hauser L."/>
            <person name="Kyrpides N."/>
            <person name="Ivanova N."/>
            <person name="Pagani I."/>
            <person name="Sieprawska-Lupa M."/>
            <person name="Takai K."/>
            <person name="Miyazaki J."/>
            <person name="Whitman W."/>
            <person name="Woyke T."/>
        </authorList>
    </citation>
    <scope>NUCLEOTIDE SEQUENCE [LARGE SCALE GENOMIC DNA]</scope>
    <source>
        <strain evidence="7">IH1</strain>
    </source>
</reference>
<feature type="transmembrane region" description="Helical" evidence="5">
    <location>
        <begin position="66"/>
        <end position="88"/>
    </location>
</feature>
<dbReference type="PANTHER" id="PTHR32322">
    <property type="entry name" value="INNER MEMBRANE TRANSPORTER"/>
    <property type="match status" value="1"/>
</dbReference>
<dbReference type="RefSeq" id="WP_013867702.1">
    <property type="nucleotide sequence ID" value="NC_015636.1"/>
</dbReference>
<keyword evidence="8" id="KW-1185">Reference proteome</keyword>
<evidence type="ECO:0000313" key="8">
    <source>
        <dbReference type="Proteomes" id="UP000009296"/>
    </source>
</evidence>
<proteinExistence type="predicted"/>
<dbReference type="AlphaFoldDB" id="F8AKJ5"/>
<dbReference type="InterPro" id="IPR050638">
    <property type="entry name" value="AA-Vitamin_Transporters"/>
</dbReference>
<dbReference type="eggNOG" id="arCOG03426">
    <property type="taxonomic scope" value="Archaea"/>
</dbReference>
<dbReference type="OrthoDB" id="65843at2157"/>
<feature type="transmembrane region" description="Helical" evidence="5">
    <location>
        <begin position="94"/>
        <end position="115"/>
    </location>
</feature>
<keyword evidence="4 5" id="KW-0472">Membrane</keyword>
<dbReference type="Pfam" id="PF00892">
    <property type="entry name" value="EamA"/>
    <property type="match status" value="1"/>
</dbReference>
<feature type="transmembrane region" description="Helical" evidence="5">
    <location>
        <begin position="122"/>
        <end position="139"/>
    </location>
</feature>
<evidence type="ECO:0000256" key="4">
    <source>
        <dbReference type="ARBA" id="ARBA00023136"/>
    </source>
</evidence>
<feature type="transmembrane region" description="Helical" evidence="5">
    <location>
        <begin position="34"/>
        <end position="54"/>
    </location>
</feature>
<protein>
    <recommendedName>
        <fullName evidence="6">EamA domain-containing protein</fullName>
    </recommendedName>
</protein>
<dbReference type="GeneID" id="10773723"/>
<dbReference type="Proteomes" id="UP000009296">
    <property type="component" value="Chromosome"/>
</dbReference>
<comment type="subcellular location">
    <subcellularLocation>
        <location evidence="1">Membrane</location>
        <topology evidence="1">Multi-pass membrane protein</topology>
    </subcellularLocation>
</comment>